<dbReference type="RefSeq" id="WP_244752998.1">
    <property type="nucleotide sequence ID" value="NZ_CP095074.1"/>
</dbReference>
<dbReference type="EMBL" id="CP095074">
    <property type="protein sequence ID" value="UOQ93398.1"/>
    <property type="molecule type" value="Genomic_DNA"/>
</dbReference>
<feature type="region of interest" description="Disordered" evidence="1">
    <location>
        <begin position="88"/>
        <end position="156"/>
    </location>
</feature>
<evidence type="ECO:0000313" key="3">
    <source>
        <dbReference type="Proteomes" id="UP000831880"/>
    </source>
</evidence>
<feature type="region of interest" description="Disordered" evidence="1">
    <location>
        <begin position="1"/>
        <end position="22"/>
    </location>
</feature>
<protein>
    <submittedName>
        <fullName evidence="2">Uncharacterized protein</fullName>
    </submittedName>
</protein>
<dbReference type="Proteomes" id="UP000831880">
    <property type="component" value="Chromosome"/>
</dbReference>
<accession>A0ABY4GZ61</accession>
<reference evidence="2 3" key="1">
    <citation type="submission" date="2022-04" db="EMBL/GenBank/DDBJ databases">
        <title>Halobacillus sp. isolated from saltern.</title>
        <authorList>
            <person name="Won M."/>
            <person name="Lee C.-M."/>
            <person name="Woen H.-Y."/>
            <person name="Kwon S.-W."/>
        </authorList>
    </citation>
    <scope>NUCLEOTIDE SEQUENCE [LARGE SCALE GENOMIC DNA]</scope>
    <source>
        <strain evidence="2 3">SSTM10-2</strain>
    </source>
</reference>
<sequence length="257" mass="30317">MSDVKTYQMPQSDQEQRKKRSPNFYIECKEIGMLDKDVASRMGISPANLSILKGRWDFVGKSLEQMKAKLKQETKKSYIKNKGTMKDDIKEDVEKAQEEKEAAAPVQPKEQEDPHADYEKYMKELKQKLNDETGAKTALEDKVKQLEEDNQEDKEKRNYWEREYKRADAARERWKSEHVSLKGELDRLQADQQPKQTVSELNEKIGDLKEWIQSLEQENMRLENEKENYKQSFKVVSDQLGESKQRSYHLFELVKMG</sequence>
<name>A0ABY4GZ61_9BACI</name>
<feature type="compositionally biased region" description="Basic and acidic residues" evidence="1">
    <location>
        <begin position="88"/>
        <end position="102"/>
    </location>
</feature>
<keyword evidence="3" id="KW-1185">Reference proteome</keyword>
<proteinExistence type="predicted"/>
<organism evidence="2 3">
    <name type="scientific">Halobacillus shinanisalinarum</name>
    <dbReference type="NCBI Taxonomy" id="2932258"/>
    <lineage>
        <taxon>Bacteria</taxon>
        <taxon>Bacillati</taxon>
        <taxon>Bacillota</taxon>
        <taxon>Bacilli</taxon>
        <taxon>Bacillales</taxon>
        <taxon>Bacillaceae</taxon>
        <taxon>Halobacillus</taxon>
    </lineage>
</organism>
<evidence type="ECO:0000313" key="2">
    <source>
        <dbReference type="EMBL" id="UOQ93398.1"/>
    </source>
</evidence>
<gene>
    <name evidence="2" type="ORF">MUO14_24015</name>
</gene>
<feature type="compositionally biased region" description="Basic and acidic residues" evidence="1">
    <location>
        <begin position="109"/>
        <end position="156"/>
    </location>
</feature>
<evidence type="ECO:0000256" key="1">
    <source>
        <dbReference type="SAM" id="MobiDB-lite"/>
    </source>
</evidence>